<organism evidence="1 2">
    <name type="scientific">Pisolithus tinctorius Marx 270</name>
    <dbReference type="NCBI Taxonomy" id="870435"/>
    <lineage>
        <taxon>Eukaryota</taxon>
        <taxon>Fungi</taxon>
        <taxon>Dikarya</taxon>
        <taxon>Basidiomycota</taxon>
        <taxon>Agaricomycotina</taxon>
        <taxon>Agaricomycetes</taxon>
        <taxon>Agaricomycetidae</taxon>
        <taxon>Boletales</taxon>
        <taxon>Sclerodermatineae</taxon>
        <taxon>Pisolithaceae</taxon>
        <taxon>Pisolithus</taxon>
    </lineage>
</organism>
<dbReference type="AlphaFoldDB" id="A0A0C3NH84"/>
<dbReference type="EMBL" id="KN831996">
    <property type="protein sequence ID" value="KIO00375.1"/>
    <property type="molecule type" value="Genomic_DNA"/>
</dbReference>
<proteinExistence type="predicted"/>
<evidence type="ECO:0000313" key="2">
    <source>
        <dbReference type="Proteomes" id="UP000054217"/>
    </source>
</evidence>
<reference evidence="2" key="2">
    <citation type="submission" date="2015-01" db="EMBL/GenBank/DDBJ databases">
        <title>Evolutionary Origins and Diversification of the Mycorrhizal Mutualists.</title>
        <authorList>
            <consortium name="DOE Joint Genome Institute"/>
            <consortium name="Mycorrhizal Genomics Consortium"/>
            <person name="Kohler A."/>
            <person name="Kuo A."/>
            <person name="Nagy L.G."/>
            <person name="Floudas D."/>
            <person name="Copeland A."/>
            <person name="Barry K.W."/>
            <person name="Cichocki N."/>
            <person name="Veneault-Fourrey C."/>
            <person name="LaButti K."/>
            <person name="Lindquist E.A."/>
            <person name="Lipzen A."/>
            <person name="Lundell T."/>
            <person name="Morin E."/>
            <person name="Murat C."/>
            <person name="Riley R."/>
            <person name="Ohm R."/>
            <person name="Sun H."/>
            <person name="Tunlid A."/>
            <person name="Henrissat B."/>
            <person name="Grigoriev I.V."/>
            <person name="Hibbett D.S."/>
            <person name="Martin F."/>
        </authorList>
    </citation>
    <scope>NUCLEOTIDE SEQUENCE [LARGE SCALE GENOMIC DNA]</scope>
    <source>
        <strain evidence="2">Marx 270</strain>
    </source>
</reference>
<sequence>MQNMFHLSHSRTSTFCLHTRAHGATITATRGEGQVFRTWWARVAALTAVAIGMVTVKCSFPLLVCPEPTLLSAFDLPFSAYARTTQNISGLVRRIPYQFIVSNQKSSRKWNVRSAHFIDMT</sequence>
<keyword evidence="2" id="KW-1185">Reference proteome</keyword>
<reference evidence="1 2" key="1">
    <citation type="submission" date="2014-04" db="EMBL/GenBank/DDBJ databases">
        <authorList>
            <consortium name="DOE Joint Genome Institute"/>
            <person name="Kuo A."/>
            <person name="Kohler A."/>
            <person name="Costa M.D."/>
            <person name="Nagy L.G."/>
            <person name="Floudas D."/>
            <person name="Copeland A."/>
            <person name="Barry K.W."/>
            <person name="Cichocki N."/>
            <person name="Veneault-Fourrey C."/>
            <person name="LaButti K."/>
            <person name="Lindquist E.A."/>
            <person name="Lipzen A."/>
            <person name="Lundell T."/>
            <person name="Morin E."/>
            <person name="Murat C."/>
            <person name="Sun H."/>
            <person name="Tunlid A."/>
            <person name="Henrissat B."/>
            <person name="Grigoriev I.V."/>
            <person name="Hibbett D.S."/>
            <person name="Martin F."/>
            <person name="Nordberg H.P."/>
            <person name="Cantor M.N."/>
            <person name="Hua S.X."/>
        </authorList>
    </citation>
    <scope>NUCLEOTIDE SEQUENCE [LARGE SCALE GENOMIC DNA]</scope>
    <source>
        <strain evidence="1 2">Marx 270</strain>
    </source>
</reference>
<dbReference type="Proteomes" id="UP000054217">
    <property type="component" value="Unassembled WGS sequence"/>
</dbReference>
<accession>A0A0C3NH84</accession>
<gene>
    <name evidence="1" type="ORF">M404DRAFT_762403</name>
</gene>
<dbReference type="OrthoDB" id="291792at2759"/>
<dbReference type="HOGENOM" id="CLU_2038998_0_0_1"/>
<dbReference type="InParanoid" id="A0A0C3NH84"/>
<name>A0A0C3NH84_PISTI</name>
<evidence type="ECO:0000313" key="1">
    <source>
        <dbReference type="EMBL" id="KIO00375.1"/>
    </source>
</evidence>
<protein>
    <submittedName>
        <fullName evidence="1">Uncharacterized protein</fullName>
    </submittedName>
</protein>